<dbReference type="RefSeq" id="WP_209452777.1">
    <property type="nucleotide sequence ID" value="NZ_JAGGLT010000002.1"/>
</dbReference>
<evidence type="ECO:0000259" key="2">
    <source>
        <dbReference type="PROSITE" id="PS51832"/>
    </source>
</evidence>
<dbReference type="EMBL" id="JAGGLT010000002">
    <property type="protein sequence ID" value="MBP2070805.1"/>
    <property type="molecule type" value="Genomic_DNA"/>
</dbReference>
<proteinExistence type="predicted"/>
<accession>A0ABS4NB05</accession>
<dbReference type="InterPro" id="IPR003607">
    <property type="entry name" value="HD/PDEase_dom"/>
</dbReference>
<feature type="domain" description="HD-GYP" evidence="2">
    <location>
        <begin position="1"/>
        <end position="170"/>
    </location>
</feature>
<dbReference type="CDD" id="cd00077">
    <property type="entry name" value="HDc"/>
    <property type="match status" value="1"/>
</dbReference>
<dbReference type="Pfam" id="PF13487">
    <property type="entry name" value="HD_5"/>
    <property type="match status" value="1"/>
</dbReference>
<evidence type="ECO:0000313" key="4">
    <source>
        <dbReference type="Proteomes" id="UP001166402"/>
    </source>
</evidence>
<evidence type="ECO:0000313" key="3">
    <source>
        <dbReference type="EMBL" id="MBP2070805.1"/>
    </source>
</evidence>
<reference evidence="3" key="1">
    <citation type="submission" date="2021-03" db="EMBL/GenBank/DDBJ databases">
        <title>Genomic Encyclopedia of Type Strains, Phase IV (KMG-IV): sequencing the most valuable type-strain genomes for metagenomic binning, comparative biology and taxonomic classification.</title>
        <authorList>
            <person name="Goeker M."/>
        </authorList>
    </citation>
    <scope>NUCLEOTIDE SEQUENCE</scope>
    <source>
        <strain evidence="3">DSM 101588</strain>
    </source>
</reference>
<dbReference type="NCBIfam" id="TIGR00277">
    <property type="entry name" value="HDIG"/>
    <property type="match status" value="1"/>
</dbReference>
<dbReference type="InterPro" id="IPR006675">
    <property type="entry name" value="HDIG_dom"/>
</dbReference>
<dbReference type="SMART" id="SM00471">
    <property type="entry name" value="HDc"/>
    <property type="match status" value="1"/>
</dbReference>
<dbReference type="PANTHER" id="PTHR45228:SF4">
    <property type="entry name" value="LIPOPROTEIN"/>
    <property type="match status" value="1"/>
</dbReference>
<sequence length="170" mass="19575">MTINQELKKHHIRTARLCEEIAKELNMPYNDLINLLLAAQLHDIGKLKVPEKILLKPGKLTGKEMEIMKKHTIWGFEKVKEMKMDDMVADAVLHHHERYDGKGYPEGLRGNDIPYFARIIAIADAYDVMINERVYKKALSAEEAVNELCNNKGTQFDPMLVSLFIDKINK</sequence>
<name>A0ABS4NB05_9THEO</name>
<dbReference type="SUPFAM" id="SSF109604">
    <property type="entry name" value="HD-domain/PDEase-like"/>
    <property type="match status" value="1"/>
</dbReference>
<comment type="caution">
    <text evidence="3">The sequence shown here is derived from an EMBL/GenBank/DDBJ whole genome shotgun (WGS) entry which is preliminary data.</text>
</comment>
<organism evidence="3 4">
    <name type="scientific">Thermoanaerobacterium butyriciformans</name>
    <dbReference type="NCBI Taxonomy" id="1702242"/>
    <lineage>
        <taxon>Bacteria</taxon>
        <taxon>Bacillati</taxon>
        <taxon>Bacillota</taxon>
        <taxon>Clostridia</taxon>
        <taxon>Thermoanaerobacterales</taxon>
        <taxon>Thermoanaerobacteraceae</taxon>
        <taxon>Thermoanaerobacterium</taxon>
    </lineage>
</organism>
<gene>
    <name evidence="3" type="ORF">J2Z80_000303</name>
</gene>
<protein>
    <submittedName>
        <fullName evidence="3">Nucleotidyltransferase with HDIG domain</fullName>
    </submittedName>
</protein>
<dbReference type="PROSITE" id="PS51832">
    <property type="entry name" value="HD_GYP"/>
    <property type="match status" value="1"/>
</dbReference>
<dbReference type="InterPro" id="IPR006674">
    <property type="entry name" value="HD_domain"/>
</dbReference>
<dbReference type="PROSITE" id="PS51831">
    <property type="entry name" value="HD"/>
    <property type="match status" value="1"/>
</dbReference>
<dbReference type="InterPro" id="IPR037522">
    <property type="entry name" value="HD_GYP_dom"/>
</dbReference>
<evidence type="ECO:0000259" key="1">
    <source>
        <dbReference type="PROSITE" id="PS51831"/>
    </source>
</evidence>
<dbReference type="PANTHER" id="PTHR45228">
    <property type="entry name" value="CYCLIC DI-GMP PHOSPHODIESTERASE TM_0186-RELATED"/>
    <property type="match status" value="1"/>
</dbReference>
<dbReference type="Gene3D" id="1.10.3210.10">
    <property type="entry name" value="Hypothetical protein af1432"/>
    <property type="match status" value="1"/>
</dbReference>
<dbReference type="Proteomes" id="UP001166402">
    <property type="component" value="Unassembled WGS sequence"/>
</dbReference>
<dbReference type="InterPro" id="IPR052020">
    <property type="entry name" value="Cyclic_di-GMP/3'3'-cGAMP_PDE"/>
</dbReference>
<feature type="domain" description="HD" evidence="1">
    <location>
        <begin position="7"/>
        <end position="129"/>
    </location>
</feature>
<keyword evidence="4" id="KW-1185">Reference proteome</keyword>